<dbReference type="KEGG" id="brv:CFK39_06500"/>
<keyword evidence="3" id="KW-1185">Reference proteome</keyword>
<evidence type="ECO:0000313" key="3">
    <source>
        <dbReference type="Proteomes" id="UP000198398"/>
    </source>
</evidence>
<dbReference type="EMBL" id="CP022316">
    <property type="protein sequence ID" value="ASK65542.1"/>
    <property type="molecule type" value="Genomic_DNA"/>
</dbReference>
<dbReference type="Proteomes" id="UP000198398">
    <property type="component" value="Chromosome"/>
</dbReference>
<keyword evidence="1" id="KW-0812">Transmembrane</keyword>
<keyword evidence="1" id="KW-1133">Transmembrane helix</keyword>
<name>A0A220UC93_9MICO</name>
<dbReference type="RefSeq" id="WP_089064783.1">
    <property type="nucleotide sequence ID" value="NZ_CP022316.1"/>
</dbReference>
<keyword evidence="1" id="KW-0472">Membrane</keyword>
<dbReference type="AlphaFoldDB" id="A0A220UC93"/>
<dbReference type="Pfam" id="PF19865">
    <property type="entry name" value="DUF6338"/>
    <property type="match status" value="1"/>
</dbReference>
<accession>A0A220UC93</accession>
<protein>
    <submittedName>
        <fullName evidence="2">Uncharacterized protein</fullName>
    </submittedName>
</protein>
<dbReference type="InterPro" id="IPR045919">
    <property type="entry name" value="DUF6338"/>
</dbReference>
<sequence length="217" mass="23586">MIPDSVETVAAFLLLIAPGYVWQTRAAKYLPELKASALREATRIVFASLIPSILAALLVLTLLRDQLPVLRADPDPLHVVIASITISAVACLFAYLGALFHFRKERRWASQISGGSALYKALTQYPENSKVAQVLVTARLKDGTVWRGAHMAHDVEAEVPFRTLFLAPPLVRRNATTGTVAEYGTGNYVVIPLDQVSSLQLKYRSGKESGKAEAAAS</sequence>
<feature type="transmembrane region" description="Helical" evidence="1">
    <location>
        <begin position="44"/>
        <end position="64"/>
    </location>
</feature>
<evidence type="ECO:0000256" key="1">
    <source>
        <dbReference type="SAM" id="Phobius"/>
    </source>
</evidence>
<dbReference type="OrthoDB" id="368437at85006"/>
<evidence type="ECO:0000313" key="2">
    <source>
        <dbReference type="EMBL" id="ASK65542.1"/>
    </source>
</evidence>
<feature type="transmembrane region" description="Helical" evidence="1">
    <location>
        <begin position="76"/>
        <end position="100"/>
    </location>
</feature>
<gene>
    <name evidence="2" type="ORF">CFK39_06500</name>
</gene>
<organism evidence="2 3">
    <name type="scientific">Brachybacterium avium</name>
    <dbReference type="NCBI Taxonomy" id="2017485"/>
    <lineage>
        <taxon>Bacteria</taxon>
        <taxon>Bacillati</taxon>
        <taxon>Actinomycetota</taxon>
        <taxon>Actinomycetes</taxon>
        <taxon>Micrococcales</taxon>
        <taxon>Dermabacteraceae</taxon>
        <taxon>Brachybacterium</taxon>
    </lineage>
</organism>
<reference evidence="3" key="1">
    <citation type="submission" date="2017-07" db="EMBL/GenBank/DDBJ databases">
        <title>Brachybacterium sp. VR2415.</title>
        <authorList>
            <person name="Tak E.J."/>
            <person name="Bae J.-W."/>
        </authorList>
    </citation>
    <scope>NUCLEOTIDE SEQUENCE [LARGE SCALE GENOMIC DNA]</scope>
    <source>
        <strain evidence="3">VR2415</strain>
    </source>
</reference>
<proteinExistence type="predicted"/>
<feature type="transmembrane region" description="Helical" evidence="1">
    <location>
        <begin position="6"/>
        <end position="23"/>
    </location>
</feature>